<evidence type="ECO:0000313" key="4">
    <source>
        <dbReference type="RefSeq" id="XP_008218210.1"/>
    </source>
</evidence>
<feature type="coiled-coil region" evidence="1">
    <location>
        <begin position="465"/>
        <end position="534"/>
    </location>
</feature>
<feature type="coiled-coil region" evidence="1">
    <location>
        <begin position="93"/>
        <end position="120"/>
    </location>
</feature>
<proteinExistence type="predicted"/>
<dbReference type="Gene3D" id="1.10.287.1490">
    <property type="match status" value="1"/>
</dbReference>
<keyword evidence="3" id="KW-1185">Reference proteome</keyword>
<feature type="region of interest" description="Disordered" evidence="2">
    <location>
        <begin position="1"/>
        <end position="73"/>
    </location>
</feature>
<keyword evidence="1" id="KW-0175">Coiled coil</keyword>
<dbReference type="RefSeq" id="XP_008218210.1">
    <property type="nucleotide sequence ID" value="XM_008219988.1"/>
</dbReference>
<evidence type="ECO:0000256" key="1">
    <source>
        <dbReference type="SAM" id="Coils"/>
    </source>
</evidence>
<protein>
    <submittedName>
        <fullName evidence="4">Myosin heavy chain, striated muscle</fullName>
    </submittedName>
</protein>
<name>A0ABM0N1Q2_PRUMU</name>
<dbReference type="GeneID" id="103318589"/>
<accession>A0ABM0N1Q2</accession>
<gene>
    <name evidence="4" type="primary">LOC103318589</name>
</gene>
<evidence type="ECO:0000313" key="3">
    <source>
        <dbReference type="Proteomes" id="UP000694861"/>
    </source>
</evidence>
<dbReference type="Proteomes" id="UP000694861">
    <property type="component" value="Linkage group LG1"/>
</dbReference>
<reference evidence="4" key="2">
    <citation type="submission" date="2025-08" db="UniProtKB">
        <authorList>
            <consortium name="RefSeq"/>
        </authorList>
    </citation>
    <scope>IDENTIFICATION</scope>
</reference>
<feature type="coiled-coil region" evidence="1">
    <location>
        <begin position="167"/>
        <end position="422"/>
    </location>
</feature>
<feature type="coiled-coil region" evidence="1">
    <location>
        <begin position="584"/>
        <end position="618"/>
    </location>
</feature>
<feature type="compositionally biased region" description="Polar residues" evidence="2">
    <location>
        <begin position="19"/>
        <end position="45"/>
    </location>
</feature>
<reference evidence="3" key="1">
    <citation type="journal article" date="2012" name="Nat. Commun.">
        <title>The genome of Prunus mume.</title>
        <authorList>
            <person name="Zhang Q."/>
            <person name="Chen W."/>
            <person name="Sun L."/>
            <person name="Zhao F."/>
            <person name="Huang B."/>
            <person name="Yang W."/>
            <person name="Tao Y."/>
            <person name="Wang J."/>
            <person name="Yuan Z."/>
            <person name="Fan G."/>
            <person name="Xing Z."/>
            <person name="Han C."/>
            <person name="Pan H."/>
            <person name="Zhong X."/>
            <person name="Shi W."/>
            <person name="Liang X."/>
            <person name="Du D."/>
            <person name="Sun F."/>
            <person name="Xu Z."/>
            <person name="Hao R."/>
            <person name="Lv T."/>
            <person name="Lv Y."/>
            <person name="Zheng Z."/>
            <person name="Sun M."/>
            <person name="Luo L."/>
            <person name="Cai M."/>
            <person name="Gao Y."/>
            <person name="Wang J."/>
            <person name="Yin Y."/>
            <person name="Xu X."/>
            <person name="Cheng T."/>
            <person name="Wang J."/>
        </authorList>
    </citation>
    <scope>NUCLEOTIDE SEQUENCE [LARGE SCALE GENOMIC DNA]</scope>
</reference>
<feature type="compositionally biased region" description="Basic and acidic residues" evidence="2">
    <location>
        <begin position="9"/>
        <end position="18"/>
    </location>
</feature>
<sequence>MAKKKVTHQPKDTKHEAHQSQSHNTHQATTMDEPSEKVQNNTHQATAKVEPSEKVQNNTHQATAKDEPSEKVQNLKSLNSLLLKETFDRRQQVESLMQAKEGLESELTRFRVESKLLESELTGKSEENVGLELEKSVFCVFVLAQMGQMVKEQVEIERAKSERDTEIAFLKREMNELMGSLENEKVKLNRVCWERDVVKSDFDGLAEEANGLRLKVVEMEKKDRFTEDEVEKLKIQCQGLVQEKAEKERAAQRKHAESERVTEGLKKEIEGIVREKNEIEKEKHGQEVRLFRLENEVEHLSKVELNLRQEKELLHLKVLELEKSINEAMGKEEERERDIKALVEEKREKEHSIERLNEEVKSHKALLDMVTEELKNKEQRIKEMEQKKNEMEEAKVNQETEIAELNREVAEQRDIVSTLRNSCSGQEDKNERLVSEVSQYKYAVDRVMQERSEAQKSLDGEKMKVEDLMLTISDREKTIKETEKELGKLRSERDNVSEKNEVMESRLESLVKEKDVMQKNLVEALKKIHDWEAKFESEGAKLKRALTMLKNTAALVSSKSEGKEEVVPNDHKLGKEIQPYVVELDAIQNAFRNKEKMVGDLKQQVESLQKVAEAQKKKSFWTLVSSATTIIAAASVAYVAKGR</sequence>
<organism evidence="3 4">
    <name type="scientific">Prunus mume</name>
    <name type="common">Japanese apricot</name>
    <name type="synonym">Armeniaca mume</name>
    <dbReference type="NCBI Taxonomy" id="102107"/>
    <lineage>
        <taxon>Eukaryota</taxon>
        <taxon>Viridiplantae</taxon>
        <taxon>Streptophyta</taxon>
        <taxon>Embryophyta</taxon>
        <taxon>Tracheophyta</taxon>
        <taxon>Spermatophyta</taxon>
        <taxon>Magnoliopsida</taxon>
        <taxon>eudicotyledons</taxon>
        <taxon>Gunneridae</taxon>
        <taxon>Pentapetalae</taxon>
        <taxon>rosids</taxon>
        <taxon>fabids</taxon>
        <taxon>Rosales</taxon>
        <taxon>Rosaceae</taxon>
        <taxon>Amygdaloideae</taxon>
        <taxon>Amygdaleae</taxon>
        <taxon>Prunus</taxon>
    </lineage>
</organism>
<evidence type="ECO:0000256" key="2">
    <source>
        <dbReference type="SAM" id="MobiDB-lite"/>
    </source>
</evidence>